<keyword evidence="2" id="KW-1185">Reference proteome</keyword>
<name>A0A4S8MN67_DENBC</name>
<evidence type="ECO:0000313" key="1">
    <source>
        <dbReference type="EMBL" id="THV04232.1"/>
    </source>
</evidence>
<sequence length="283" mass="31194">MPQFTLSCIVRNMWSYGDTVEQPQYAVPGGQSAVYKTYTLEVVPDPDHQPLFDECIQILQGTVATKSQAGPCVVNKCGDKFMLVTFTPSLTGINCAEDIVIPPAPKADFDPPTRYDELGMDDDIPTARFYDHWNNERKGLTIGAAIEVSFHVVYEQGFQKEVFPMLVAHNIDIVKAGVPWYTLHDTPGDHSAMFTIPLDLMFPPCVNPPVRHWMRLSPVPYPIDTFDPTAPVSVSLVALSAVFICTPLSARSTLKAPTPVSLIKTPVYPSQSSSITTHINPSQ</sequence>
<dbReference type="AlphaFoldDB" id="A0A4S8MN67"/>
<protein>
    <submittedName>
        <fullName evidence="1">Uncharacterized protein</fullName>
    </submittedName>
</protein>
<accession>A0A4S8MN67</accession>
<dbReference type="Proteomes" id="UP000297245">
    <property type="component" value="Unassembled WGS sequence"/>
</dbReference>
<organism evidence="1 2">
    <name type="scientific">Dendrothele bispora (strain CBS 962.96)</name>
    <dbReference type="NCBI Taxonomy" id="1314807"/>
    <lineage>
        <taxon>Eukaryota</taxon>
        <taxon>Fungi</taxon>
        <taxon>Dikarya</taxon>
        <taxon>Basidiomycota</taxon>
        <taxon>Agaricomycotina</taxon>
        <taxon>Agaricomycetes</taxon>
        <taxon>Agaricomycetidae</taxon>
        <taxon>Agaricales</taxon>
        <taxon>Agaricales incertae sedis</taxon>
        <taxon>Dendrothele</taxon>
    </lineage>
</organism>
<dbReference type="EMBL" id="ML179058">
    <property type="protein sequence ID" value="THV04232.1"/>
    <property type="molecule type" value="Genomic_DNA"/>
</dbReference>
<evidence type="ECO:0000313" key="2">
    <source>
        <dbReference type="Proteomes" id="UP000297245"/>
    </source>
</evidence>
<reference evidence="1 2" key="1">
    <citation type="journal article" date="2019" name="Nat. Ecol. Evol.">
        <title>Megaphylogeny resolves global patterns of mushroom evolution.</title>
        <authorList>
            <person name="Varga T."/>
            <person name="Krizsan K."/>
            <person name="Foldi C."/>
            <person name="Dima B."/>
            <person name="Sanchez-Garcia M."/>
            <person name="Sanchez-Ramirez S."/>
            <person name="Szollosi G.J."/>
            <person name="Szarkandi J.G."/>
            <person name="Papp V."/>
            <person name="Albert L."/>
            <person name="Andreopoulos W."/>
            <person name="Angelini C."/>
            <person name="Antonin V."/>
            <person name="Barry K.W."/>
            <person name="Bougher N.L."/>
            <person name="Buchanan P."/>
            <person name="Buyck B."/>
            <person name="Bense V."/>
            <person name="Catcheside P."/>
            <person name="Chovatia M."/>
            <person name="Cooper J."/>
            <person name="Damon W."/>
            <person name="Desjardin D."/>
            <person name="Finy P."/>
            <person name="Geml J."/>
            <person name="Haridas S."/>
            <person name="Hughes K."/>
            <person name="Justo A."/>
            <person name="Karasinski D."/>
            <person name="Kautmanova I."/>
            <person name="Kiss B."/>
            <person name="Kocsube S."/>
            <person name="Kotiranta H."/>
            <person name="LaButti K.M."/>
            <person name="Lechner B.E."/>
            <person name="Liimatainen K."/>
            <person name="Lipzen A."/>
            <person name="Lukacs Z."/>
            <person name="Mihaltcheva S."/>
            <person name="Morgado L.N."/>
            <person name="Niskanen T."/>
            <person name="Noordeloos M.E."/>
            <person name="Ohm R.A."/>
            <person name="Ortiz-Santana B."/>
            <person name="Ovrebo C."/>
            <person name="Racz N."/>
            <person name="Riley R."/>
            <person name="Savchenko A."/>
            <person name="Shiryaev A."/>
            <person name="Soop K."/>
            <person name="Spirin V."/>
            <person name="Szebenyi C."/>
            <person name="Tomsovsky M."/>
            <person name="Tulloss R.E."/>
            <person name="Uehling J."/>
            <person name="Grigoriev I.V."/>
            <person name="Vagvolgyi C."/>
            <person name="Papp T."/>
            <person name="Martin F.M."/>
            <person name="Miettinen O."/>
            <person name="Hibbett D.S."/>
            <person name="Nagy L.G."/>
        </authorList>
    </citation>
    <scope>NUCLEOTIDE SEQUENCE [LARGE SCALE GENOMIC DNA]</scope>
    <source>
        <strain evidence="1 2">CBS 962.96</strain>
    </source>
</reference>
<proteinExistence type="predicted"/>
<gene>
    <name evidence="1" type="ORF">K435DRAFT_851051</name>
</gene>